<proteinExistence type="predicted"/>
<dbReference type="Gene3D" id="2.60.40.1220">
    <property type="match status" value="2"/>
</dbReference>
<evidence type="ECO:0000313" key="4">
    <source>
        <dbReference type="Proteomes" id="UP001144347"/>
    </source>
</evidence>
<reference evidence="3" key="1">
    <citation type="submission" date="2022-12" db="EMBL/GenBank/DDBJ databases">
        <title>Genome sequence of HCMS5-2.</title>
        <authorList>
            <person name="Woo H."/>
        </authorList>
    </citation>
    <scope>NUCLEOTIDE SEQUENCE</scope>
    <source>
        <strain evidence="3">HCMS5-2</strain>
    </source>
</reference>
<protein>
    <submittedName>
        <fullName evidence="3">Lamin tail domain-containing protein</fullName>
    </submittedName>
</protein>
<dbReference type="PROSITE" id="PS51841">
    <property type="entry name" value="LTD"/>
    <property type="match status" value="1"/>
</dbReference>
<evidence type="ECO:0000256" key="1">
    <source>
        <dbReference type="ARBA" id="ARBA00022729"/>
    </source>
</evidence>
<accession>A0ABT4LD10</accession>
<keyword evidence="4" id="KW-1185">Reference proteome</keyword>
<organism evidence="3 4">
    <name type="scientific">Pedobacter punctiformis</name>
    <dbReference type="NCBI Taxonomy" id="3004097"/>
    <lineage>
        <taxon>Bacteria</taxon>
        <taxon>Pseudomonadati</taxon>
        <taxon>Bacteroidota</taxon>
        <taxon>Sphingobacteriia</taxon>
        <taxon>Sphingobacteriales</taxon>
        <taxon>Sphingobacteriaceae</taxon>
        <taxon>Pedobacter</taxon>
    </lineage>
</organism>
<evidence type="ECO:0000259" key="2">
    <source>
        <dbReference type="PROSITE" id="PS51841"/>
    </source>
</evidence>
<dbReference type="InterPro" id="IPR001322">
    <property type="entry name" value="Lamin_tail_dom"/>
</dbReference>
<dbReference type="SUPFAM" id="SSF74853">
    <property type="entry name" value="Lamin A/C globular tail domain"/>
    <property type="match status" value="1"/>
</dbReference>
<comment type="caution">
    <text evidence="3">The sequence shown here is derived from an EMBL/GenBank/DDBJ whole genome shotgun (WGS) entry which is preliminary data.</text>
</comment>
<dbReference type="RefSeq" id="WP_269428648.1">
    <property type="nucleotide sequence ID" value="NZ_JAPWGM010000006.1"/>
</dbReference>
<sequence length="863" mass="94550">MLISLLLLSKIAHSQVNDHFDDGDFSQNAVWLGDVNSFKINPVKQLQSSGLQVASQTISLSTANQQSLNAKWEFFVQLNFDPTATNFTRVYLTSDQQDLKGTLNGYFLQIGETGSVDGYHLYRQTGTSISKIIGGAPKIRPNANVLMAKVKVTRDESGQWTVYTDITGGSNYSLEGSTVDNTFKTSAFMGVYCKYATASRYNQYIFDDFEVNDLVPDVIPPTVKSVAVIDALHLDVTFSEPLENLSALLSSNYNLSSQGSPVSVEETSSDTYRLTFSAAFETQNYKLSVSNVTDKKGNIITADNSVDFFYIKPYIAKYGDIVINEVFANPGGTSTLPQKEFVELWNTTNQYILTKGWKYADQTSTFAFALDTIKPNQHVVLCAKADTTLFKAYGKTIGLSPWPSLNNDHDVLTLSSASGILIDKVAYYDTWYKDEVKKKSGFSLELIDPENVCTGIQNWMGSNDAAGGTPGKPNSVYHAQISTEIPKLINASVTDSLSVLVQFSKTVDSLSASKLINYSINNGIGKPVYVDVQSPLFNSAVLKFGQPLARGIENTLVIEGLTDCAGNLISNTANTAKLFIAKKIGVHDLLIAEILANPGLNGVDFVEIYNATDHVLDLKDLQLANVDSLGKPASIKKVSASNLLIQPGAYWVLSSNVDKVKVNYFSEYPDHFTQLSSMPVYNNDKGTVVLLNNHLIVDQFDYNAKMHNALLRDANGVSLERVSFVKGANEFGNFKSAAASVGFATPGYKNSQELNGEEAYVKLLSKTFSPDHDGFEDQLQLDYQLTENASLATINIFTDKGILVKRLLKNQTVGTKGSLFWDGLNENGQLSGVGIYVVAFDVFDLNGNTHRYKNTCMLAAKLN</sequence>
<feature type="domain" description="LTD" evidence="2">
    <location>
        <begin position="582"/>
        <end position="704"/>
    </location>
</feature>
<gene>
    <name evidence="3" type="ORF">O0955_16430</name>
</gene>
<name>A0ABT4LD10_9SPHI</name>
<keyword evidence="1" id="KW-0732">Signal</keyword>
<dbReference type="InterPro" id="IPR036415">
    <property type="entry name" value="Lamin_tail_dom_sf"/>
</dbReference>
<dbReference type="InterPro" id="IPR014755">
    <property type="entry name" value="Cu-Rt/internalin_Ig-like"/>
</dbReference>
<dbReference type="EMBL" id="JAPWGM010000006">
    <property type="protein sequence ID" value="MCZ4245597.1"/>
    <property type="molecule type" value="Genomic_DNA"/>
</dbReference>
<dbReference type="Gene3D" id="2.60.40.4070">
    <property type="match status" value="1"/>
</dbReference>
<dbReference type="Proteomes" id="UP001144347">
    <property type="component" value="Unassembled WGS sequence"/>
</dbReference>
<dbReference type="Pfam" id="PF00932">
    <property type="entry name" value="LTD"/>
    <property type="match status" value="2"/>
</dbReference>
<evidence type="ECO:0000313" key="3">
    <source>
        <dbReference type="EMBL" id="MCZ4245597.1"/>
    </source>
</evidence>